<comment type="caution">
    <text evidence="2">The sequence shown here is derived from an EMBL/GenBank/DDBJ whole genome shotgun (WGS) entry which is preliminary data.</text>
</comment>
<accession>A0A562NCB1</accession>
<sequence length="129" mass="13759">MEPTIVTIGGVEYPCRLRIGELEGLQAKTDFGPELLLMRLQTGEWNVAHLREIIRFGLIGGGMQHVAALKVVGGLFEYGPYVQFKVPAMQILAAALYGPPDDQVGESEPEPTPAAPNQTESGGSAPSTP</sequence>
<dbReference type="InterPro" id="IPR021791">
    <property type="entry name" value="Phage_TAC_11"/>
</dbReference>
<proteinExistence type="predicted"/>
<evidence type="ECO:0000256" key="1">
    <source>
        <dbReference type="SAM" id="MobiDB-lite"/>
    </source>
</evidence>
<evidence type="ECO:0000313" key="2">
    <source>
        <dbReference type="EMBL" id="TWI29740.1"/>
    </source>
</evidence>
<organism evidence="2 3">
    <name type="scientific">Paracoccus sulfuroxidans</name>
    <dbReference type="NCBI Taxonomy" id="384678"/>
    <lineage>
        <taxon>Bacteria</taxon>
        <taxon>Pseudomonadati</taxon>
        <taxon>Pseudomonadota</taxon>
        <taxon>Alphaproteobacteria</taxon>
        <taxon>Rhodobacterales</taxon>
        <taxon>Paracoccaceae</taxon>
        <taxon>Paracoccus</taxon>
    </lineage>
</organism>
<feature type="region of interest" description="Disordered" evidence="1">
    <location>
        <begin position="99"/>
        <end position="129"/>
    </location>
</feature>
<feature type="compositionally biased region" description="Polar residues" evidence="1">
    <location>
        <begin position="115"/>
        <end position="129"/>
    </location>
</feature>
<protein>
    <submittedName>
        <fullName evidence="2">Tail tube GTA-gp10-like protein</fullName>
    </submittedName>
</protein>
<evidence type="ECO:0000313" key="3">
    <source>
        <dbReference type="Proteomes" id="UP000316225"/>
    </source>
</evidence>
<keyword evidence="3" id="KW-1185">Reference proteome</keyword>
<name>A0A562NCB1_9RHOB</name>
<reference evidence="2 3" key="1">
    <citation type="journal article" date="2015" name="Stand. Genomic Sci.">
        <title>Genomic Encyclopedia of Bacterial and Archaeal Type Strains, Phase III: the genomes of soil and plant-associated and newly described type strains.</title>
        <authorList>
            <person name="Whitman W.B."/>
            <person name="Woyke T."/>
            <person name="Klenk H.P."/>
            <person name="Zhou Y."/>
            <person name="Lilburn T.G."/>
            <person name="Beck B.J."/>
            <person name="De Vos P."/>
            <person name="Vandamme P."/>
            <person name="Eisen J.A."/>
            <person name="Garrity G."/>
            <person name="Hugenholtz P."/>
            <person name="Kyrpides N.C."/>
        </authorList>
    </citation>
    <scope>NUCLEOTIDE SEQUENCE [LARGE SCALE GENOMIC DNA]</scope>
    <source>
        <strain evidence="2 3">CGMCC 1.5364</strain>
    </source>
</reference>
<dbReference type="Proteomes" id="UP000316225">
    <property type="component" value="Unassembled WGS sequence"/>
</dbReference>
<gene>
    <name evidence="2" type="ORF">IQ24_03557</name>
</gene>
<dbReference type="Pfam" id="PF11836">
    <property type="entry name" value="Phage_TAC_11"/>
    <property type="match status" value="1"/>
</dbReference>
<dbReference type="OrthoDB" id="7509188at2"/>
<dbReference type="EMBL" id="VLKU01000013">
    <property type="protein sequence ID" value="TWI29740.1"/>
    <property type="molecule type" value="Genomic_DNA"/>
</dbReference>
<dbReference type="AlphaFoldDB" id="A0A562NCB1"/>
<dbReference type="RefSeq" id="WP_145399618.1">
    <property type="nucleotide sequence ID" value="NZ_VLKU01000013.1"/>
</dbReference>